<keyword evidence="5 8" id="KW-0863">Zinc-finger</keyword>
<dbReference type="PANTHER" id="PTHR22937">
    <property type="entry name" value="E3 UBIQUITIN-PROTEIN LIGASE RNF165"/>
    <property type="match status" value="1"/>
</dbReference>
<dbReference type="SUPFAM" id="SSF57850">
    <property type="entry name" value="RING/U-box"/>
    <property type="match status" value="1"/>
</dbReference>
<keyword evidence="4" id="KW-0479">Metal-binding</keyword>
<evidence type="ECO:0000313" key="12">
    <source>
        <dbReference type="Proteomes" id="UP001627284"/>
    </source>
</evidence>
<dbReference type="SMART" id="SM00184">
    <property type="entry name" value="RING"/>
    <property type="match status" value="1"/>
</dbReference>
<evidence type="ECO:0000259" key="10">
    <source>
        <dbReference type="PROSITE" id="PS50089"/>
    </source>
</evidence>
<evidence type="ECO:0000256" key="3">
    <source>
        <dbReference type="ARBA" id="ARBA00022679"/>
    </source>
</evidence>
<dbReference type="EMBL" id="JBJKTR010000001">
    <property type="protein sequence ID" value="KAL3381806.1"/>
    <property type="molecule type" value="Genomic_DNA"/>
</dbReference>
<dbReference type="InterPro" id="IPR001841">
    <property type="entry name" value="Znf_RING"/>
</dbReference>
<evidence type="ECO:0000256" key="5">
    <source>
        <dbReference type="ARBA" id="ARBA00022771"/>
    </source>
</evidence>
<feature type="region of interest" description="Disordered" evidence="9">
    <location>
        <begin position="66"/>
        <end position="94"/>
    </location>
</feature>
<gene>
    <name evidence="11" type="ORF">AABB24_001750</name>
</gene>
<comment type="caution">
    <text evidence="11">The sequence shown here is derived from an EMBL/GenBank/DDBJ whole genome shotgun (WGS) entry which is preliminary data.</text>
</comment>
<evidence type="ECO:0000256" key="9">
    <source>
        <dbReference type="SAM" id="MobiDB-lite"/>
    </source>
</evidence>
<dbReference type="PROSITE" id="PS50089">
    <property type="entry name" value="ZF_RING_2"/>
    <property type="match status" value="1"/>
</dbReference>
<organism evidence="11 12">
    <name type="scientific">Solanum stoloniferum</name>
    <dbReference type="NCBI Taxonomy" id="62892"/>
    <lineage>
        <taxon>Eukaryota</taxon>
        <taxon>Viridiplantae</taxon>
        <taxon>Streptophyta</taxon>
        <taxon>Embryophyta</taxon>
        <taxon>Tracheophyta</taxon>
        <taxon>Spermatophyta</taxon>
        <taxon>Magnoliopsida</taxon>
        <taxon>eudicotyledons</taxon>
        <taxon>Gunneridae</taxon>
        <taxon>Pentapetalae</taxon>
        <taxon>asterids</taxon>
        <taxon>lamiids</taxon>
        <taxon>Solanales</taxon>
        <taxon>Solanaceae</taxon>
        <taxon>Solanoideae</taxon>
        <taxon>Solaneae</taxon>
        <taxon>Solanum</taxon>
    </lineage>
</organism>
<dbReference type="InterPro" id="IPR013083">
    <property type="entry name" value="Znf_RING/FYVE/PHD"/>
</dbReference>
<dbReference type="Gene3D" id="3.30.40.10">
    <property type="entry name" value="Zinc/RING finger domain, C3HC4 (zinc finger)"/>
    <property type="match status" value="1"/>
</dbReference>
<dbReference type="InterPro" id="IPR045191">
    <property type="entry name" value="MBR1/2-like"/>
</dbReference>
<feature type="domain" description="RING-type" evidence="10">
    <location>
        <begin position="149"/>
        <end position="191"/>
    </location>
</feature>
<reference evidence="11 12" key="1">
    <citation type="submission" date="2024-05" db="EMBL/GenBank/DDBJ databases">
        <title>De novo assembly of an allotetraploid wild potato.</title>
        <authorList>
            <person name="Hosaka A.J."/>
        </authorList>
    </citation>
    <scope>NUCLEOTIDE SEQUENCE [LARGE SCALE GENOMIC DNA]</scope>
    <source>
        <tissue evidence="11">Young leaves</tissue>
    </source>
</reference>
<accession>A0ABD2VQ99</accession>
<evidence type="ECO:0000256" key="8">
    <source>
        <dbReference type="PROSITE-ProRule" id="PRU00175"/>
    </source>
</evidence>
<dbReference type="EC" id="2.3.2.27" evidence="2"/>
<dbReference type="GO" id="GO:0061630">
    <property type="term" value="F:ubiquitin protein ligase activity"/>
    <property type="evidence" value="ECO:0007669"/>
    <property type="project" value="UniProtKB-EC"/>
</dbReference>
<evidence type="ECO:0000313" key="11">
    <source>
        <dbReference type="EMBL" id="KAL3381806.1"/>
    </source>
</evidence>
<dbReference type="PANTHER" id="PTHR22937:SF159">
    <property type="entry name" value="RING-TYPE E3 UBIQUITIN TRANSFERASE"/>
    <property type="match status" value="1"/>
</dbReference>
<evidence type="ECO:0000256" key="7">
    <source>
        <dbReference type="ARBA" id="ARBA00022833"/>
    </source>
</evidence>
<keyword evidence="12" id="KW-1185">Reference proteome</keyword>
<keyword evidence="6" id="KW-0833">Ubl conjugation pathway</keyword>
<feature type="compositionally biased region" description="Polar residues" evidence="9">
    <location>
        <begin position="82"/>
        <end position="94"/>
    </location>
</feature>
<dbReference type="AlphaFoldDB" id="A0ABD2VQ99"/>
<proteinExistence type="predicted"/>
<evidence type="ECO:0000256" key="6">
    <source>
        <dbReference type="ARBA" id="ARBA00022786"/>
    </source>
</evidence>
<sequence length="196" mass="23029">MSSNSHNFLQFTPNDQPLPNYYVSRNMAYPRWYDNRYSRNFYATATNNYMGYYYRITSENQLRINSQSQPNNHIGDPHNYHRTNNGQSSFDDNNPNLRGDVYNQATSKFRNYVASIKSKVEEFIGFMMKTRIHRATTDHDDDDDGGEICVICQCKYENDETIVTLKCQHEYHDSCLKQWLLNGKRCCPICRSSVLP</sequence>
<name>A0ABD2VQ99_9SOLN</name>
<keyword evidence="7" id="KW-0862">Zinc</keyword>
<keyword evidence="3" id="KW-0808">Transferase</keyword>
<dbReference type="Pfam" id="PF13639">
    <property type="entry name" value="zf-RING_2"/>
    <property type="match status" value="1"/>
</dbReference>
<evidence type="ECO:0000256" key="4">
    <source>
        <dbReference type="ARBA" id="ARBA00022723"/>
    </source>
</evidence>
<protein>
    <recommendedName>
        <fullName evidence="2">RING-type E3 ubiquitin transferase</fullName>
        <ecNumber evidence="2">2.3.2.27</ecNumber>
    </recommendedName>
</protein>
<dbReference type="Proteomes" id="UP001627284">
    <property type="component" value="Unassembled WGS sequence"/>
</dbReference>
<comment type="catalytic activity">
    <reaction evidence="1">
        <text>S-ubiquitinyl-[E2 ubiquitin-conjugating enzyme]-L-cysteine + [acceptor protein]-L-lysine = [E2 ubiquitin-conjugating enzyme]-L-cysteine + N(6)-ubiquitinyl-[acceptor protein]-L-lysine.</text>
        <dbReference type="EC" id="2.3.2.27"/>
    </reaction>
</comment>
<evidence type="ECO:0000256" key="1">
    <source>
        <dbReference type="ARBA" id="ARBA00000900"/>
    </source>
</evidence>
<evidence type="ECO:0000256" key="2">
    <source>
        <dbReference type="ARBA" id="ARBA00012483"/>
    </source>
</evidence>
<dbReference type="GO" id="GO:0008270">
    <property type="term" value="F:zinc ion binding"/>
    <property type="evidence" value="ECO:0007669"/>
    <property type="project" value="UniProtKB-KW"/>
</dbReference>